<gene>
    <name evidence="3" type="ORF">MOQ_000222</name>
</gene>
<evidence type="ECO:0000259" key="1">
    <source>
        <dbReference type="Pfam" id="PF07999"/>
    </source>
</evidence>
<keyword evidence="4" id="KW-1185">Reference proteome</keyword>
<accession>K2NNY9</accession>
<dbReference type="EMBL" id="AHKC01000824">
    <property type="protein sequence ID" value="EKF39554.1"/>
    <property type="molecule type" value="Genomic_DNA"/>
</dbReference>
<dbReference type="Proteomes" id="UP000007350">
    <property type="component" value="Unassembled WGS sequence"/>
</dbReference>
<sequence>MDTKKLNANGVRCFEQWRGFERKDMRTPLERLKLDSALKLAPEEGVEEMLVGFYSSVYNARWSYIMEIPGGEWMEMETCWLKPPQSWTYKAVGRTLEKDDVLEQFSVPRLRLMVLTSDRGWPYSWTLEGPTRDCYVNCEVERVWQIVKGDLTEWFSTHGGNDFTPKRRVLIGTPGIGKSMAVGSYLLYQLLHYDVEKLQVVLYRIADRTFLFNKITKTVSHYIGKEAVLTAVKEFSGCGMRGYFIQNVAEPSHEPSVRLLPRGWCMITVTPPEERDNRGRKKQLKGRRIVMRCPEENDVKAMCVWKKRGQSAQAQAICCCRERKK</sequence>
<proteinExistence type="predicted"/>
<evidence type="ECO:0000313" key="3">
    <source>
        <dbReference type="EMBL" id="EKF39554.1"/>
    </source>
</evidence>
<dbReference type="OrthoDB" id="10346004at2759"/>
<dbReference type="InterPro" id="IPR046836">
    <property type="entry name" value="RHS_C"/>
</dbReference>
<dbReference type="Pfam" id="PF07999">
    <property type="entry name" value="RHSP"/>
    <property type="match status" value="1"/>
</dbReference>
<comment type="caution">
    <text evidence="3">The sequence shown here is derived from an EMBL/GenBank/DDBJ whole genome shotgun (WGS) entry which is preliminary data.</text>
</comment>
<dbReference type="InterPro" id="IPR046835">
    <property type="entry name" value="RHS_N"/>
</dbReference>
<feature type="domain" description="Retrotransposon hot spot protein N-terminal" evidence="2">
    <location>
        <begin position="54"/>
        <end position="165"/>
    </location>
</feature>
<protein>
    <submittedName>
        <fullName evidence="3">Retrotransposon hot spot (RHS) protein, putative</fullName>
    </submittedName>
</protein>
<dbReference type="Pfam" id="PF20445">
    <property type="entry name" value="RHS_N"/>
    <property type="match status" value="1"/>
</dbReference>
<name>K2NNY9_TRYCR</name>
<evidence type="ECO:0000259" key="2">
    <source>
        <dbReference type="Pfam" id="PF20445"/>
    </source>
</evidence>
<dbReference type="NCBIfam" id="TIGR01631">
    <property type="entry name" value="Trypano_RHS"/>
    <property type="match status" value="1"/>
</dbReference>
<dbReference type="InterPro" id="IPR006518">
    <property type="entry name" value="Trypano_RHS"/>
</dbReference>
<organism evidence="3 4">
    <name type="scientific">Trypanosoma cruzi marinkellei</name>
    <dbReference type="NCBI Taxonomy" id="85056"/>
    <lineage>
        <taxon>Eukaryota</taxon>
        <taxon>Discoba</taxon>
        <taxon>Euglenozoa</taxon>
        <taxon>Kinetoplastea</taxon>
        <taxon>Metakinetoplastina</taxon>
        <taxon>Trypanosomatida</taxon>
        <taxon>Trypanosomatidae</taxon>
        <taxon>Trypanosoma</taxon>
        <taxon>Schizotrypanum</taxon>
    </lineage>
</organism>
<evidence type="ECO:0000313" key="4">
    <source>
        <dbReference type="Proteomes" id="UP000007350"/>
    </source>
</evidence>
<reference evidence="3 4" key="1">
    <citation type="journal article" date="2012" name="BMC Genomics">
        <title>Comparative genomic analysis of human infective Trypanosoma cruzi lineages with the bat-restricted subspecies T. cruzi marinkellei.</title>
        <authorList>
            <person name="Franzen O."/>
            <person name="Talavera-Lopez C."/>
            <person name="Ochaya S."/>
            <person name="Butler C.E."/>
            <person name="Messenger L.A."/>
            <person name="Lewis M.D."/>
            <person name="Llewellyn M.S."/>
            <person name="Marinkelle C.J."/>
            <person name="Tyler K.M."/>
            <person name="Miles M.A."/>
            <person name="Andersson B."/>
        </authorList>
    </citation>
    <scope>NUCLEOTIDE SEQUENCE [LARGE SCALE GENOMIC DNA]</scope>
    <source>
        <strain evidence="3 4">B7</strain>
    </source>
</reference>
<feature type="domain" description="Retrotransposon hot spot protein,C-terminal" evidence="1">
    <location>
        <begin position="169"/>
        <end position="313"/>
    </location>
</feature>
<dbReference type="AlphaFoldDB" id="K2NNY9"/>